<keyword evidence="3" id="KW-1185">Reference proteome</keyword>
<feature type="region of interest" description="Disordered" evidence="1">
    <location>
        <begin position="398"/>
        <end position="417"/>
    </location>
</feature>
<protein>
    <recommendedName>
        <fullName evidence="4">Ribosomal protein S3</fullName>
    </recommendedName>
</protein>
<evidence type="ECO:0000256" key="1">
    <source>
        <dbReference type="SAM" id="MobiDB-lite"/>
    </source>
</evidence>
<evidence type="ECO:0008006" key="4">
    <source>
        <dbReference type="Google" id="ProtNLM"/>
    </source>
</evidence>
<reference evidence="2" key="1">
    <citation type="journal article" date="2022" name="Int. J. Mol. Sci.">
        <title>Draft Genome of Tanacetum Coccineum: Genomic Comparison of Closely Related Tanacetum-Family Plants.</title>
        <authorList>
            <person name="Yamashiro T."/>
            <person name="Shiraishi A."/>
            <person name="Nakayama K."/>
            <person name="Satake H."/>
        </authorList>
    </citation>
    <scope>NUCLEOTIDE SEQUENCE</scope>
</reference>
<feature type="compositionally biased region" description="Polar residues" evidence="1">
    <location>
        <begin position="485"/>
        <end position="497"/>
    </location>
</feature>
<comment type="caution">
    <text evidence="2">The sequence shown here is derived from an EMBL/GenBank/DDBJ whole genome shotgun (WGS) entry which is preliminary data.</text>
</comment>
<evidence type="ECO:0000313" key="3">
    <source>
        <dbReference type="Proteomes" id="UP001151760"/>
    </source>
</evidence>
<organism evidence="2 3">
    <name type="scientific">Tanacetum coccineum</name>
    <dbReference type="NCBI Taxonomy" id="301880"/>
    <lineage>
        <taxon>Eukaryota</taxon>
        <taxon>Viridiplantae</taxon>
        <taxon>Streptophyta</taxon>
        <taxon>Embryophyta</taxon>
        <taxon>Tracheophyta</taxon>
        <taxon>Spermatophyta</taxon>
        <taxon>Magnoliopsida</taxon>
        <taxon>eudicotyledons</taxon>
        <taxon>Gunneridae</taxon>
        <taxon>Pentapetalae</taxon>
        <taxon>asterids</taxon>
        <taxon>campanulids</taxon>
        <taxon>Asterales</taxon>
        <taxon>Asteraceae</taxon>
        <taxon>Asteroideae</taxon>
        <taxon>Anthemideae</taxon>
        <taxon>Anthemidinae</taxon>
        <taxon>Tanacetum</taxon>
    </lineage>
</organism>
<feature type="region of interest" description="Disordered" evidence="1">
    <location>
        <begin position="441"/>
        <end position="507"/>
    </location>
</feature>
<accession>A0ABQ5ECG2</accession>
<name>A0ABQ5ECG2_9ASTR</name>
<reference evidence="2" key="2">
    <citation type="submission" date="2022-01" db="EMBL/GenBank/DDBJ databases">
        <authorList>
            <person name="Yamashiro T."/>
            <person name="Shiraishi A."/>
            <person name="Satake H."/>
            <person name="Nakayama K."/>
        </authorList>
    </citation>
    <scope>NUCLEOTIDE SEQUENCE</scope>
</reference>
<proteinExistence type="predicted"/>
<dbReference type="EMBL" id="BQNB010016168">
    <property type="protein sequence ID" value="GJT48605.1"/>
    <property type="molecule type" value="Genomic_DNA"/>
</dbReference>
<dbReference type="Proteomes" id="UP001151760">
    <property type="component" value="Unassembled WGS sequence"/>
</dbReference>
<feature type="region of interest" description="Disordered" evidence="1">
    <location>
        <begin position="21"/>
        <end position="52"/>
    </location>
</feature>
<sequence length="586" mass="65761">MMRVTTTFLRGEVAASNREWKKSFPSWKQQEAGHKQNFKKGGFRSQQRPERKHDRFTLLTKTPKKILALDKGKFKPPPPMTTPVKKRNASKFCEFHGENTSCQSDLSLFKHSSALLQLSFQVMKVFASNFEDRTDSDTYTDYDGMSLPMWTQKGKAKDTNRYNNLSTLAGLDHVGIQQNLVPTPLIIKLFAIVSEVSGVKNRFPSLLIRKISFFLGHEALVGKGCRQLIYLRIGHNILESKFIFIVGFQSSEEASLVTEKSLSVRWDSIVKSLGYEDNYHGRTIPTKADGDPNPIGTRSPSGHRKANAPHGSGLHSRWGNTPWGDNPNRAQIKARKRSYSVLLFTTPFFPKNGAFWPGRRRILLPGAALTLRNKGPEFRVDNLYTGKVHRVAEMGPYRLGGHQRRSPSESAEKVLQVRTEGQDRRKLYILFYLSARRRSTIVPPGKEKTSLGQRGGTGQKEGKNRGGTGKSQRKNIVAVQEDKSNGTQSASSANNRYAVQRGRGGERQVTHVNDPKKEILRKEGAKFKGHPTNGHSRKSKHLVGKRGYCEYIGRRAITTNECGPTAQLKLNKLVKGRQDQIGITPG</sequence>
<gene>
    <name evidence="2" type="ORF">Tco_0974762</name>
</gene>
<evidence type="ECO:0000313" key="2">
    <source>
        <dbReference type="EMBL" id="GJT48605.1"/>
    </source>
</evidence>
<feature type="region of interest" description="Disordered" evidence="1">
    <location>
        <begin position="281"/>
        <end position="329"/>
    </location>
</feature>
<feature type="compositionally biased region" description="Gly residues" evidence="1">
    <location>
        <begin position="453"/>
        <end position="469"/>
    </location>
</feature>